<protein>
    <submittedName>
        <fullName evidence="1">Uncharacterized protein</fullName>
    </submittedName>
</protein>
<sequence length="80" mass="8607">MQTLKFHHGHKRQQADIFCVSTGGKIRQPQVLSATDHCDPVEEEGEALCLLGTSRGAKSGRWLGTAGCHARAAPATSQQH</sequence>
<evidence type="ECO:0000313" key="2">
    <source>
        <dbReference type="Proteomes" id="UP001519460"/>
    </source>
</evidence>
<dbReference type="EMBL" id="JACVVK020000060">
    <property type="protein sequence ID" value="KAK7497178.1"/>
    <property type="molecule type" value="Genomic_DNA"/>
</dbReference>
<gene>
    <name evidence="1" type="ORF">BaRGS_00011472</name>
</gene>
<dbReference type="Proteomes" id="UP001519460">
    <property type="component" value="Unassembled WGS sequence"/>
</dbReference>
<reference evidence="1 2" key="1">
    <citation type="journal article" date="2023" name="Sci. Data">
        <title>Genome assembly of the Korean intertidal mud-creeper Batillaria attramentaria.</title>
        <authorList>
            <person name="Patra A.K."/>
            <person name="Ho P.T."/>
            <person name="Jun S."/>
            <person name="Lee S.J."/>
            <person name="Kim Y."/>
            <person name="Won Y.J."/>
        </authorList>
    </citation>
    <scope>NUCLEOTIDE SEQUENCE [LARGE SCALE GENOMIC DNA]</scope>
    <source>
        <strain evidence="1">Wonlab-2016</strain>
    </source>
</reference>
<name>A0ABD0LD56_9CAEN</name>
<proteinExistence type="predicted"/>
<evidence type="ECO:0000313" key="1">
    <source>
        <dbReference type="EMBL" id="KAK7497178.1"/>
    </source>
</evidence>
<organism evidence="1 2">
    <name type="scientific">Batillaria attramentaria</name>
    <dbReference type="NCBI Taxonomy" id="370345"/>
    <lineage>
        <taxon>Eukaryota</taxon>
        <taxon>Metazoa</taxon>
        <taxon>Spiralia</taxon>
        <taxon>Lophotrochozoa</taxon>
        <taxon>Mollusca</taxon>
        <taxon>Gastropoda</taxon>
        <taxon>Caenogastropoda</taxon>
        <taxon>Sorbeoconcha</taxon>
        <taxon>Cerithioidea</taxon>
        <taxon>Batillariidae</taxon>
        <taxon>Batillaria</taxon>
    </lineage>
</organism>
<dbReference type="AlphaFoldDB" id="A0ABD0LD56"/>
<keyword evidence="2" id="KW-1185">Reference proteome</keyword>
<accession>A0ABD0LD56</accession>
<comment type="caution">
    <text evidence="1">The sequence shown here is derived from an EMBL/GenBank/DDBJ whole genome shotgun (WGS) entry which is preliminary data.</text>
</comment>